<name>A0AAD1NVE0_9ACTN</name>
<organism evidence="1 2">
    <name type="scientific">Cutibacterium modestum</name>
    <dbReference type="NCBI Taxonomy" id="2559073"/>
    <lineage>
        <taxon>Bacteria</taxon>
        <taxon>Bacillati</taxon>
        <taxon>Actinomycetota</taxon>
        <taxon>Actinomycetes</taxon>
        <taxon>Propionibacteriales</taxon>
        <taxon>Propionibacteriaceae</taxon>
        <taxon>Cutibacterium</taxon>
    </lineage>
</organism>
<sequence>MSMYLNGIILVMLVLDFDTQGFEDLAWGRACIGLLPTYVAIAHYHGHSFDCSLEDVLAEAERFADGPYRKAVSFQDTASARQKRPRWSRSLAIRQFQQAR</sequence>
<gene>
    <name evidence="1" type="ORF">KB1_10000</name>
</gene>
<dbReference type="AlphaFoldDB" id="A0AAD1NVE0"/>
<dbReference type="EMBL" id="AP024747">
    <property type="protein sequence ID" value="BCY25010.1"/>
    <property type="molecule type" value="Genomic_DNA"/>
</dbReference>
<evidence type="ECO:0000313" key="2">
    <source>
        <dbReference type="Proteomes" id="UP000825072"/>
    </source>
</evidence>
<proteinExistence type="predicted"/>
<protein>
    <submittedName>
        <fullName evidence="1">Uncharacterized protein</fullName>
    </submittedName>
</protein>
<dbReference type="Proteomes" id="UP000825072">
    <property type="component" value="Chromosome 1"/>
</dbReference>
<evidence type="ECO:0000313" key="1">
    <source>
        <dbReference type="EMBL" id="BCY25010.1"/>
    </source>
</evidence>
<reference evidence="1" key="1">
    <citation type="submission" date="2021-06" db="EMBL/GenBank/DDBJ databases">
        <title>Genome sequence of Cutibacterium modestum strain KB17-24694.</title>
        <authorList>
            <person name="Dekio I."/>
            <person name="Asahina A."/>
            <person name="Nishida M."/>
        </authorList>
    </citation>
    <scope>NUCLEOTIDE SEQUENCE</scope>
    <source>
        <strain evidence="1">KB17-24694</strain>
    </source>
</reference>
<accession>A0AAD1NVE0</accession>